<comment type="caution">
    <text evidence="1">The sequence shown here is derived from an EMBL/GenBank/DDBJ whole genome shotgun (WGS) entry which is preliminary data.</text>
</comment>
<dbReference type="Proteomes" id="UP000324800">
    <property type="component" value="Unassembled WGS sequence"/>
</dbReference>
<protein>
    <submittedName>
        <fullName evidence="1">Uncharacterized protein</fullName>
    </submittedName>
</protein>
<gene>
    <name evidence="1" type="ORF">EZS28_053849</name>
</gene>
<feature type="non-terminal residue" evidence="1">
    <location>
        <position position="95"/>
    </location>
</feature>
<reference evidence="1 2" key="1">
    <citation type="submission" date="2019-03" db="EMBL/GenBank/DDBJ databases">
        <title>Single cell metagenomics reveals metabolic interactions within the superorganism composed of flagellate Streblomastix strix and complex community of Bacteroidetes bacteria on its surface.</title>
        <authorList>
            <person name="Treitli S.C."/>
            <person name="Kolisko M."/>
            <person name="Husnik F."/>
            <person name="Keeling P."/>
            <person name="Hampl V."/>
        </authorList>
    </citation>
    <scope>NUCLEOTIDE SEQUENCE [LARGE SCALE GENOMIC DNA]</scope>
    <source>
        <strain evidence="1">ST1C</strain>
    </source>
</reference>
<name>A0A5J4R0D9_9EUKA</name>
<evidence type="ECO:0000313" key="1">
    <source>
        <dbReference type="EMBL" id="KAA6327149.1"/>
    </source>
</evidence>
<sequence length="95" mass="11085">MNSSKISFDFDYIVETVKYDEDGFHEVSYDIRYPHNNILNALNPESLIDSLEKQEKIIQYLPAMIIENQERTVEGTHTRFIAIVSMVVVYRNRAG</sequence>
<evidence type="ECO:0000313" key="2">
    <source>
        <dbReference type="Proteomes" id="UP000324800"/>
    </source>
</evidence>
<organism evidence="1 2">
    <name type="scientific">Streblomastix strix</name>
    <dbReference type="NCBI Taxonomy" id="222440"/>
    <lineage>
        <taxon>Eukaryota</taxon>
        <taxon>Metamonada</taxon>
        <taxon>Preaxostyla</taxon>
        <taxon>Oxymonadida</taxon>
        <taxon>Streblomastigidae</taxon>
        <taxon>Streblomastix</taxon>
    </lineage>
</organism>
<proteinExistence type="predicted"/>
<accession>A0A5J4R0D9</accession>
<dbReference type="EMBL" id="SNRW01043630">
    <property type="protein sequence ID" value="KAA6327149.1"/>
    <property type="molecule type" value="Genomic_DNA"/>
</dbReference>
<dbReference type="AlphaFoldDB" id="A0A5J4R0D9"/>